<name>A0A835RMT8_VANPL</name>
<comment type="subcellular location">
    <subcellularLocation>
        <location evidence="1">Golgi apparatus membrane</location>
        <topology evidence="1">Single-pass type II membrane protein</topology>
    </subcellularLocation>
</comment>
<dbReference type="EMBL" id="JADCNM010000002">
    <property type="protein sequence ID" value="KAG0493453.1"/>
    <property type="molecule type" value="Genomic_DNA"/>
</dbReference>
<dbReference type="PANTHER" id="PTHR20961:SF144">
    <property type="entry name" value="OS01G0119100 PROTEIN"/>
    <property type="match status" value="1"/>
</dbReference>
<evidence type="ECO:0000256" key="4">
    <source>
        <dbReference type="ARBA" id="ARBA00022679"/>
    </source>
</evidence>
<dbReference type="GO" id="GO:0016763">
    <property type="term" value="F:pentosyltransferase activity"/>
    <property type="evidence" value="ECO:0007669"/>
    <property type="project" value="UniProtKB-ARBA"/>
</dbReference>
<evidence type="ECO:0000259" key="6">
    <source>
        <dbReference type="Pfam" id="PF04577"/>
    </source>
</evidence>
<comment type="caution">
    <text evidence="7">The sequence shown here is derived from an EMBL/GenBank/DDBJ whole genome shotgun (WGS) entry which is preliminary data.</text>
</comment>
<evidence type="ECO:0000313" key="7">
    <source>
        <dbReference type="EMBL" id="KAG0493453.1"/>
    </source>
</evidence>
<dbReference type="GO" id="GO:0000139">
    <property type="term" value="C:Golgi membrane"/>
    <property type="evidence" value="ECO:0007669"/>
    <property type="project" value="UniProtKB-SubCell"/>
</dbReference>
<keyword evidence="3" id="KW-0328">Glycosyltransferase</keyword>
<proteinExistence type="predicted"/>
<keyword evidence="4" id="KW-0808">Transferase</keyword>
<sequence length="133" mass="14773">MVDFTGFMRKAYALPRDAPISERELGIRKPRLLIISRNRTRRFTKIEKMVRTAGWLGSEVVVAEAGGNVAAFARVVNTCDVMVGVHGAGLTNLVFLPTKAVAIQVVPWGTWTDLEGPTWEPARSMNLRYLSTK</sequence>
<evidence type="ECO:0000256" key="2">
    <source>
        <dbReference type="ARBA" id="ARBA00004881"/>
    </source>
</evidence>
<reference evidence="7 8" key="1">
    <citation type="journal article" date="2020" name="Nat. Food">
        <title>A phased Vanilla planifolia genome enables genetic improvement of flavour and production.</title>
        <authorList>
            <person name="Hasing T."/>
            <person name="Tang H."/>
            <person name="Brym M."/>
            <person name="Khazi F."/>
            <person name="Huang T."/>
            <person name="Chambers A.H."/>
        </authorList>
    </citation>
    <scope>NUCLEOTIDE SEQUENCE [LARGE SCALE GENOMIC DNA]</scope>
    <source>
        <tissue evidence="7">Leaf</tissue>
    </source>
</reference>
<evidence type="ECO:0000256" key="3">
    <source>
        <dbReference type="ARBA" id="ARBA00022676"/>
    </source>
</evidence>
<dbReference type="AlphaFoldDB" id="A0A835RMT8"/>
<accession>A0A835RMT8</accession>
<dbReference type="PANTHER" id="PTHR20961">
    <property type="entry name" value="GLYCOSYLTRANSFERASE"/>
    <property type="match status" value="1"/>
</dbReference>
<organism evidence="7 8">
    <name type="scientific">Vanilla planifolia</name>
    <name type="common">Vanilla</name>
    <dbReference type="NCBI Taxonomy" id="51239"/>
    <lineage>
        <taxon>Eukaryota</taxon>
        <taxon>Viridiplantae</taxon>
        <taxon>Streptophyta</taxon>
        <taxon>Embryophyta</taxon>
        <taxon>Tracheophyta</taxon>
        <taxon>Spermatophyta</taxon>
        <taxon>Magnoliopsida</taxon>
        <taxon>Liliopsida</taxon>
        <taxon>Asparagales</taxon>
        <taxon>Orchidaceae</taxon>
        <taxon>Vanilloideae</taxon>
        <taxon>Vanilleae</taxon>
        <taxon>Vanilla</taxon>
    </lineage>
</organism>
<feature type="domain" description="Glycosyltransferase 61 catalytic" evidence="6">
    <location>
        <begin position="27"/>
        <end position="102"/>
    </location>
</feature>
<comment type="pathway">
    <text evidence="2">Glycan metabolism.</text>
</comment>
<evidence type="ECO:0000256" key="1">
    <source>
        <dbReference type="ARBA" id="ARBA00004323"/>
    </source>
</evidence>
<dbReference type="OrthoDB" id="689111at2759"/>
<keyword evidence="5" id="KW-0325">Glycoprotein</keyword>
<evidence type="ECO:0000256" key="5">
    <source>
        <dbReference type="ARBA" id="ARBA00023180"/>
    </source>
</evidence>
<dbReference type="Proteomes" id="UP000639772">
    <property type="component" value="Unassembled WGS sequence"/>
</dbReference>
<dbReference type="Pfam" id="PF04577">
    <property type="entry name" value="Glyco_transf_61"/>
    <property type="match status" value="1"/>
</dbReference>
<protein>
    <recommendedName>
        <fullName evidence="6">Glycosyltransferase 61 catalytic domain-containing protein</fullName>
    </recommendedName>
</protein>
<dbReference type="InterPro" id="IPR007657">
    <property type="entry name" value="Glycosyltransferase_61"/>
</dbReference>
<dbReference type="InterPro" id="IPR049625">
    <property type="entry name" value="Glyco_transf_61_cat"/>
</dbReference>
<evidence type="ECO:0000313" key="8">
    <source>
        <dbReference type="Proteomes" id="UP000639772"/>
    </source>
</evidence>
<gene>
    <name evidence="7" type="ORF">HPP92_004447</name>
</gene>